<dbReference type="Proteomes" id="UP001160130">
    <property type="component" value="Unassembled WGS sequence"/>
</dbReference>
<evidence type="ECO:0008006" key="3">
    <source>
        <dbReference type="Google" id="ProtNLM"/>
    </source>
</evidence>
<comment type="caution">
    <text evidence="1">The sequence shown here is derived from an EMBL/GenBank/DDBJ whole genome shotgun (WGS) entry which is preliminary data.</text>
</comment>
<gene>
    <name evidence="1" type="ORF">M2272_002048</name>
</gene>
<dbReference type="RefSeq" id="WP_280832070.1">
    <property type="nucleotide sequence ID" value="NZ_JARXVE010000003.1"/>
</dbReference>
<proteinExistence type="predicted"/>
<keyword evidence="2" id="KW-1185">Reference proteome</keyword>
<dbReference type="EMBL" id="JARXVE010000003">
    <property type="protein sequence ID" value="MDH6195408.1"/>
    <property type="molecule type" value="Genomic_DNA"/>
</dbReference>
<evidence type="ECO:0000313" key="2">
    <source>
        <dbReference type="Proteomes" id="UP001160130"/>
    </source>
</evidence>
<name>A0ABT6KXP7_9MYCO</name>
<evidence type="ECO:0000313" key="1">
    <source>
        <dbReference type="EMBL" id="MDH6195408.1"/>
    </source>
</evidence>
<sequence>MGSKFGGKRLAPEVAARHLCIGVADLADIGRGWTDRDVVEAQRDRPDWLRWARKVLGVARAEEEWQSKARMDAVRLRQRGFEYPAVDLVASEFAQGFVRSGVC</sequence>
<reference evidence="1 2" key="1">
    <citation type="submission" date="2023-04" db="EMBL/GenBank/DDBJ databases">
        <title>Forest soil microbial communities from Buena Vista Peninsula, Colon Province, Panama.</title>
        <authorList>
            <person name="Bouskill N."/>
        </authorList>
    </citation>
    <scope>NUCLEOTIDE SEQUENCE [LARGE SCALE GENOMIC DNA]</scope>
    <source>
        <strain evidence="1 2">AC80</strain>
    </source>
</reference>
<protein>
    <recommendedName>
        <fullName evidence="3">DUF222 domain-containing protein</fullName>
    </recommendedName>
</protein>
<accession>A0ABT6KXP7</accession>
<organism evidence="1 2">
    <name type="scientific">Mycolicibacterium frederiksbergense</name>
    <dbReference type="NCBI Taxonomy" id="117567"/>
    <lineage>
        <taxon>Bacteria</taxon>
        <taxon>Bacillati</taxon>
        <taxon>Actinomycetota</taxon>
        <taxon>Actinomycetes</taxon>
        <taxon>Mycobacteriales</taxon>
        <taxon>Mycobacteriaceae</taxon>
        <taxon>Mycolicibacterium</taxon>
    </lineage>
</organism>